<evidence type="ECO:0000256" key="7">
    <source>
        <dbReference type="SAM" id="SignalP"/>
    </source>
</evidence>
<feature type="signal peptide" evidence="7">
    <location>
        <begin position="1"/>
        <end position="22"/>
    </location>
</feature>
<keyword evidence="3" id="KW-0119">Carbohydrate metabolism</keyword>
<organism evidence="10 11">
    <name type="scientific">Adineta steineri</name>
    <dbReference type="NCBI Taxonomy" id="433720"/>
    <lineage>
        <taxon>Eukaryota</taxon>
        <taxon>Metazoa</taxon>
        <taxon>Spiralia</taxon>
        <taxon>Gnathifera</taxon>
        <taxon>Rotifera</taxon>
        <taxon>Eurotatoria</taxon>
        <taxon>Bdelloidea</taxon>
        <taxon>Adinetida</taxon>
        <taxon>Adinetidae</taxon>
        <taxon>Adineta</taxon>
    </lineage>
</organism>
<evidence type="ECO:0000256" key="5">
    <source>
        <dbReference type="ARBA" id="ARBA00023326"/>
    </source>
</evidence>
<sequence length="521" mass="59876">MMKVSYFIFLLVLLTTCTVIDAFDRGDIILLHNFDGSDEEAIWKKFLNPLIQLVATDRGDQALRIERNLPNSPSTFISIPLPALALCGYKIRIQANIKAAHISIPPNSWNGIKIMLHTKGLSGDNYPQQNLPRGTFDWRTADYIASIPRDTQQANLVLGLEAVTGTVWFDDVKVIVYNKLRPPPPSPPPPGLPFKGHNLTRLRGAMIGTNLKEQDFRDFGSWNANHIRWQLMWNGFPHSPADNGDISAYEIWLESALKHLDSMLPVCRELGMHILIDLHTPPGGRNDEKECNLFKEKRFQDTFISLWEKIARRYKNESIIWGYDLVNEPVEGIVPDDVMDWQQLATVTIEHIRAIDSEHAIIIEAAPWGGPGVLADFEPLPFSKIVYSFHMYEPGTFTHQSVYDDIPPVSYPGIIDGKMWNKDQLRVNMKRVLDWQHDYNVHIYVGEFSAIRWAPGSSAYAYLRDVIDIFEENNWDWAYHAFREWPGWSVEHIGDKDNTQYSPIPTDRQNLLMNWFTQNEH</sequence>
<protein>
    <recommendedName>
        <fullName evidence="8">Glycoside hydrolase family 5 domain-containing protein</fullName>
    </recommendedName>
</protein>
<feature type="domain" description="Glycoside hydrolase family 5" evidence="8">
    <location>
        <begin position="208"/>
        <end position="480"/>
    </location>
</feature>
<keyword evidence="7" id="KW-0732">Signal</keyword>
<accession>A0A816E6R7</accession>
<keyword evidence="2 6" id="KW-0378">Hydrolase</keyword>
<evidence type="ECO:0000256" key="6">
    <source>
        <dbReference type="RuleBase" id="RU361153"/>
    </source>
</evidence>
<dbReference type="Gene3D" id="2.60.120.260">
    <property type="entry name" value="Galactose-binding domain-like"/>
    <property type="match status" value="1"/>
</dbReference>
<keyword evidence="11" id="KW-1185">Reference proteome</keyword>
<evidence type="ECO:0000259" key="8">
    <source>
        <dbReference type="Pfam" id="PF00150"/>
    </source>
</evidence>
<dbReference type="GO" id="GO:0009251">
    <property type="term" value="P:glucan catabolic process"/>
    <property type="evidence" value="ECO:0007669"/>
    <property type="project" value="TreeGrafter"/>
</dbReference>
<keyword evidence="4 6" id="KW-0326">Glycosidase</keyword>
<dbReference type="PANTHER" id="PTHR31297:SF41">
    <property type="entry name" value="ENDOGLUCANASE, PUTATIVE (AFU_ORTHOLOGUE AFUA_5G01830)-RELATED"/>
    <property type="match status" value="1"/>
</dbReference>
<proteinExistence type="inferred from homology"/>
<reference evidence="10" key="1">
    <citation type="submission" date="2021-02" db="EMBL/GenBank/DDBJ databases">
        <authorList>
            <person name="Nowell W R."/>
        </authorList>
    </citation>
    <scope>NUCLEOTIDE SEQUENCE</scope>
</reference>
<evidence type="ECO:0000256" key="1">
    <source>
        <dbReference type="ARBA" id="ARBA00005641"/>
    </source>
</evidence>
<dbReference type="InterPro" id="IPR050386">
    <property type="entry name" value="Glycosyl_hydrolase_5"/>
</dbReference>
<dbReference type="GO" id="GO:0008422">
    <property type="term" value="F:beta-glucosidase activity"/>
    <property type="evidence" value="ECO:0007669"/>
    <property type="project" value="TreeGrafter"/>
</dbReference>
<evidence type="ECO:0000256" key="4">
    <source>
        <dbReference type="ARBA" id="ARBA00023295"/>
    </source>
</evidence>
<dbReference type="InterPro" id="IPR001547">
    <property type="entry name" value="Glyco_hydro_5"/>
</dbReference>
<gene>
    <name evidence="9" type="ORF">BJG266_LOCUS28747</name>
    <name evidence="10" type="ORF">QVE165_LOCUS60393</name>
</gene>
<feature type="chain" id="PRO_5035688928" description="Glycoside hydrolase family 5 domain-containing protein" evidence="7">
    <location>
        <begin position="23"/>
        <end position="521"/>
    </location>
</feature>
<dbReference type="AlphaFoldDB" id="A0A816E6R7"/>
<evidence type="ECO:0000313" key="11">
    <source>
        <dbReference type="Proteomes" id="UP000663832"/>
    </source>
</evidence>
<comment type="caution">
    <text evidence="10">The sequence shown here is derived from an EMBL/GenBank/DDBJ whole genome shotgun (WGS) entry which is preliminary data.</text>
</comment>
<keyword evidence="5" id="KW-0624">Polysaccharide degradation</keyword>
<dbReference type="OrthoDB" id="1887033at2759"/>
<dbReference type="Gene3D" id="3.20.20.80">
    <property type="entry name" value="Glycosidases"/>
    <property type="match status" value="1"/>
</dbReference>
<dbReference type="EMBL" id="CAJNOI010000305">
    <property type="protein sequence ID" value="CAF1235301.1"/>
    <property type="molecule type" value="Genomic_DNA"/>
</dbReference>
<dbReference type="GO" id="GO:0009986">
    <property type="term" value="C:cell surface"/>
    <property type="evidence" value="ECO:0007669"/>
    <property type="project" value="TreeGrafter"/>
</dbReference>
<dbReference type="Pfam" id="PF00150">
    <property type="entry name" value="Cellulase"/>
    <property type="match status" value="1"/>
</dbReference>
<dbReference type="PANTHER" id="PTHR31297">
    <property type="entry name" value="GLUCAN ENDO-1,6-BETA-GLUCOSIDASE B"/>
    <property type="match status" value="1"/>
</dbReference>
<evidence type="ECO:0000256" key="2">
    <source>
        <dbReference type="ARBA" id="ARBA00022801"/>
    </source>
</evidence>
<dbReference type="GO" id="GO:0005576">
    <property type="term" value="C:extracellular region"/>
    <property type="evidence" value="ECO:0007669"/>
    <property type="project" value="TreeGrafter"/>
</dbReference>
<dbReference type="InterPro" id="IPR017853">
    <property type="entry name" value="GH"/>
</dbReference>
<dbReference type="Proteomes" id="UP000663877">
    <property type="component" value="Unassembled WGS sequence"/>
</dbReference>
<evidence type="ECO:0000256" key="3">
    <source>
        <dbReference type="ARBA" id="ARBA00023277"/>
    </source>
</evidence>
<evidence type="ECO:0000313" key="9">
    <source>
        <dbReference type="EMBL" id="CAF1235301.1"/>
    </source>
</evidence>
<dbReference type="SUPFAM" id="SSF51445">
    <property type="entry name" value="(Trans)glycosidases"/>
    <property type="match status" value="1"/>
</dbReference>
<dbReference type="Proteomes" id="UP000663832">
    <property type="component" value="Unassembled WGS sequence"/>
</dbReference>
<name>A0A816E6R7_9BILA</name>
<evidence type="ECO:0000313" key="10">
    <source>
        <dbReference type="EMBL" id="CAF1645990.1"/>
    </source>
</evidence>
<comment type="similarity">
    <text evidence="1 6">Belongs to the glycosyl hydrolase 5 (cellulase A) family.</text>
</comment>
<dbReference type="EMBL" id="CAJNOM010003471">
    <property type="protein sequence ID" value="CAF1645990.1"/>
    <property type="molecule type" value="Genomic_DNA"/>
</dbReference>